<accession>A0A0D8BMP0</accession>
<reference evidence="1 2" key="2">
    <citation type="journal article" date="2016" name="Genome Announc.">
        <title>Permanent Draft Genome Sequences for Two Variants of Frankia sp. Strain CpI1, the First Frankia Strain Isolated from Root Nodules of Comptonia peregrina.</title>
        <authorList>
            <person name="Oshone R."/>
            <person name="Hurst S.G.IV."/>
            <person name="Abebe-Akele F."/>
            <person name="Simpson S."/>
            <person name="Morris K."/>
            <person name="Thomas W.K."/>
            <person name="Tisa L.S."/>
        </authorList>
    </citation>
    <scope>NUCLEOTIDE SEQUENCE [LARGE SCALE GENOMIC DNA]</scope>
    <source>
        <strain evidence="2">CpI1-S</strain>
    </source>
</reference>
<sequence length="49" mass="5510">MTIVASINDIPSMEQTDAMLEELRQLPRNADTVKLIDDLLELRSLLGAR</sequence>
<evidence type="ECO:0000313" key="2">
    <source>
        <dbReference type="Proteomes" id="UP000032545"/>
    </source>
</evidence>
<keyword evidence="2" id="KW-1185">Reference proteome</keyword>
<reference evidence="2" key="1">
    <citation type="submission" date="2015-02" db="EMBL/GenBank/DDBJ databases">
        <title>Draft Genome of Frankia sp. CpI1-S.</title>
        <authorList>
            <person name="Oshone R.T."/>
            <person name="Ngom M."/>
            <person name="Ghodhbane-Gtari F."/>
            <person name="Gtari M."/>
            <person name="Morris K."/>
            <person name="Thomas K."/>
            <person name="Sen A."/>
            <person name="Tisa L.S."/>
        </authorList>
    </citation>
    <scope>NUCLEOTIDE SEQUENCE [LARGE SCALE GENOMIC DNA]</scope>
    <source>
        <strain evidence="2">CpI1-S</strain>
    </source>
</reference>
<protein>
    <submittedName>
        <fullName evidence="1">Uncharacterized protein</fullName>
    </submittedName>
</protein>
<evidence type="ECO:0000313" key="1">
    <source>
        <dbReference type="EMBL" id="KJE25355.1"/>
    </source>
</evidence>
<dbReference type="PATRIC" id="fig|1502723.3.peg.540"/>
<name>A0A0D8BMP0_9ACTN</name>
<proteinExistence type="predicted"/>
<dbReference type="EMBL" id="JYFN01000002">
    <property type="protein sequence ID" value="KJE25355.1"/>
    <property type="molecule type" value="Genomic_DNA"/>
</dbReference>
<organism evidence="1 2">
    <name type="scientific">Frankia torreyi</name>
    <dbReference type="NCBI Taxonomy" id="1856"/>
    <lineage>
        <taxon>Bacteria</taxon>
        <taxon>Bacillati</taxon>
        <taxon>Actinomycetota</taxon>
        <taxon>Actinomycetes</taxon>
        <taxon>Frankiales</taxon>
        <taxon>Frankiaceae</taxon>
        <taxon>Frankia</taxon>
    </lineage>
</organism>
<gene>
    <name evidence="1" type="ORF">FF36_00488</name>
</gene>
<dbReference type="AlphaFoldDB" id="A0A0D8BMP0"/>
<comment type="caution">
    <text evidence="1">The sequence shown here is derived from an EMBL/GenBank/DDBJ whole genome shotgun (WGS) entry which is preliminary data.</text>
</comment>
<dbReference type="Proteomes" id="UP000032545">
    <property type="component" value="Unassembled WGS sequence"/>
</dbReference>